<evidence type="ECO:0000313" key="2">
    <source>
        <dbReference type="Proteomes" id="UP000619512"/>
    </source>
</evidence>
<sequence length="65" mass="7109">MCWSTLQQVGIADFADILAMCLMTIMLDLQDADVAPELVDRIGALKIALRQYNEVRFAAPPSAAI</sequence>
<accession>A0AA87Y9R5</accession>
<proteinExistence type="predicted"/>
<organism evidence="1 2">
    <name type="scientific">Pseudoduganella plicata</name>
    <dbReference type="NCBI Taxonomy" id="321984"/>
    <lineage>
        <taxon>Bacteria</taxon>
        <taxon>Pseudomonadati</taxon>
        <taxon>Pseudomonadota</taxon>
        <taxon>Betaproteobacteria</taxon>
        <taxon>Burkholderiales</taxon>
        <taxon>Oxalobacteraceae</taxon>
        <taxon>Telluria group</taxon>
        <taxon>Pseudoduganella</taxon>
    </lineage>
</organism>
<gene>
    <name evidence="1" type="ORF">GCM10007388_37630</name>
</gene>
<dbReference type="Proteomes" id="UP000619512">
    <property type="component" value="Unassembled WGS sequence"/>
</dbReference>
<reference evidence="1" key="1">
    <citation type="journal article" date="2014" name="Int. J. Syst. Evol. Microbiol.">
        <title>Complete genome sequence of Corynebacterium casei LMG S-19264T (=DSM 44701T), isolated from a smear-ripened cheese.</title>
        <authorList>
            <consortium name="US DOE Joint Genome Institute (JGI-PGF)"/>
            <person name="Walter F."/>
            <person name="Albersmeier A."/>
            <person name="Kalinowski J."/>
            <person name="Ruckert C."/>
        </authorList>
    </citation>
    <scope>NUCLEOTIDE SEQUENCE</scope>
    <source>
        <strain evidence="1">KCTC 12344</strain>
    </source>
</reference>
<evidence type="ECO:0000313" key="1">
    <source>
        <dbReference type="EMBL" id="GGZ00604.1"/>
    </source>
</evidence>
<comment type="caution">
    <text evidence="1">The sequence shown here is derived from an EMBL/GenBank/DDBJ whole genome shotgun (WGS) entry which is preliminary data.</text>
</comment>
<dbReference type="AlphaFoldDB" id="A0AA87Y9R5"/>
<dbReference type="EMBL" id="BMWW01000007">
    <property type="protein sequence ID" value="GGZ00604.1"/>
    <property type="molecule type" value="Genomic_DNA"/>
</dbReference>
<protein>
    <submittedName>
        <fullName evidence="1">Uncharacterized protein</fullName>
    </submittedName>
</protein>
<name>A0AA87Y9R5_9BURK</name>
<reference evidence="1" key="2">
    <citation type="submission" date="2022-12" db="EMBL/GenBank/DDBJ databases">
        <authorList>
            <person name="Sun Q."/>
            <person name="Kim S."/>
        </authorList>
    </citation>
    <scope>NUCLEOTIDE SEQUENCE</scope>
    <source>
        <strain evidence="1">KCTC 12344</strain>
    </source>
</reference>